<keyword evidence="1" id="KW-1133">Transmembrane helix</keyword>
<sequence length="431" mass="50102">MLNQWLQNFHQKKLSCFLRTMIEFLVVSLSISKNIILKSTAETKINNIIDVNNTDYLKQKSLATYFIFCFFSFFHFFFILFFVDPHFFLSLSMWYVRCHISDFQLGPLYELLISADSSCTQLTTFDLRKFKWLASTVGQASCAHGKPSDLISPLFLVGCCGESIICTQPLTPFNTNHFPLILSNKCIFFVKFSAFGITLGEACQNTSLIKNMFIIFFTRFSVTKPGAITMSCGHLISYSNHFPPKFTFLNSSIPLPMFIPDFITKTAYVLMVDWKLNFSNHLTFHKLCNFRVHQKWRNVGVKIGIKLVEELSEPSHVHYLKNLIISANSVIGEEQTHFKKCGFLKTHQLHNGTYLMPPIFLLSIVTVLFVLSRKYKLFYIIFEGKYIIILYYNWISLWFYNYFLSIIFLCCVVIYLPFINLTDFEIVIVVD</sequence>
<feature type="transmembrane region" description="Helical" evidence="1">
    <location>
        <begin position="354"/>
        <end position="371"/>
    </location>
</feature>
<reference evidence="2 3" key="1">
    <citation type="submission" date="2015-08" db="EMBL/GenBank/DDBJ databases">
        <title>Next Generation Sequencing and Analysis of the Genome of Puccinia sorghi L Schw, the Causal Agent of Maize Common Rust.</title>
        <authorList>
            <person name="Rochi L."/>
            <person name="Burguener G."/>
            <person name="Darino M."/>
            <person name="Turjanski A."/>
            <person name="Kreff E."/>
            <person name="Dieguez M.J."/>
            <person name="Sacco F."/>
        </authorList>
    </citation>
    <scope>NUCLEOTIDE SEQUENCE [LARGE SCALE GENOMIC DNA]</scope>
    <source>
        <strain evidence="2 3">RO10H11247</strain>
    </source>
</reference>
<keyword evidence="1" id="KW-0472">Membrane</keyword>
<protein>
    <submittedName>
        <fullName evidence="2">Uncharacterized protein</fullName>
    </submittedName>
</protein>
<comment type="caution">
    <text evidence="2">The sequence shown here is derived from an EMBL/GenBank/DDBJ whole genome shotgun (WGS) entry which is preliminary data.</text>
</comment>
<evidence type="ECO:0000313" key="3">
    <source>
        <dbReference type="Proteomes" id="UP000037035"/>
    </source>
</evidence>
<dbReference type="VEuPathDB" id="FungiDB:VP01_1974g4"/>
<feature type="transmembrane region" description="Helical" evidence="1">
    <location>
        <begin position="62"/>
        <end position="83"/>
    </location>
</feature>
<dbReference type="AlphaFoldDB" id="A0A0L6VBX7"/>
<organism evidence="2 3">
    <name type="scientific">Puccinia sorghi</name>
    <dbReference type="NCBI Taxonomy" id="27349"/>
    <lineage>
        <taxon>Eukaryota</taxon>
        <taxon>Fungi</taxon>
        <taxon>Dikarya</taxon>
        <taxon>Basidiomycota</taxon>
        <taxon>Pucciniomycotina</taxon>
        <taxon>Pucciniomycetes</taxon>
        <taxon>Pucciniales</taxon>
        <taxon>Pucciniaceae</taxon>
        <taxon>Puccinia</taxon>
    </lineage>
</organism>
<gene>
    <name evidence="2" type="ORF">VP01_1974g4</name>
</gene>
<keyword evidence="3" id="KW-1185">Reference proteome</keyword>
<accession>A0A0L6VBX7</accession>
<evidence type="ECO:0000313" key="2">
    <source>
        <dbReference type="EMBL" id="KNZ58214.1"/>
    </source>
</evidence>
<evidence type="ECO:0000256" key="1">
    <source>
        <dbReference type="SAM" id="Phobius"/>
    </source>
</evidence>
<feature type="transmembrane region" description="Helical" evidence="1">
    <location>
        <begin position="400"/>
        <end position="418"/>
    </location>
</feature>
<proteinExistence type="predicted"/>
<keyword evidence="1" id="KW-0812">Transmembrane</keyword>
<name>A0A0L6VBX7_9BASI</name>
<dbReference type="Proteomes" id="UP000037035">
    <property type="component" value="Unassembled WGS sequence"/>
</dbReference>
<dbReference type="EMBL" id="LAVV01006808">
    <property type="protein sequence ID" value="KNZ58214.1"/>
    <property type="molecule type" value="Genomic_DNA"/>
</dbReference>